<dbReference type="AlphaFoldDB" id="A0AA46TFR7"/>
<dbReference type="Proteomes" id="UP001164390">
    <property type="component" value="Chromosome"/>
</dbReference>
<proteinExistence type="inferred from homology"/>
<accession>A0AA46TFR7</accession>
<comment type="similarity">
    <text evidence="6">Belongs to the peptidase M48 family.</text>
</comment>
<reference evidence="9" key="1">
    <citation type="submission" date="2022-01" db="EMBL/GenBank/DDBJ databases">
        <title>Nocardioidaceae gen. sp. A5X3R13.</title>
        <authorList>
            <person name="Lopez Marin M.A."/>
            <person name="Uhlik O."/>
        </authorList>
    </citation>
    <scope>NUCLEOTIDE SEQUENCE</scope>
    <source>
        <strain evidence="9">A5X3R13</strain>
    </source>
</reference>
<keyword evidence="1 6" id="KW-0645">Protease</keyword>
<evidence type="ECO:0000256" key="5">
    <source>
        <dbReference type="ARBA" id="ARBA00023049"/>
    </source>
</evidence>
<dbReference type="CDD" id="cd07326">
    <property type="entry name" value="M56_BlaR1_MecR1_like"/>
    <property type="match status" value="1"/>
</dbReference>
<keyword evidence="10" id="KW-1185">Reference proteome</keyword>
<evidence type="ECO:0000256" key="7">
    <source>
        <dbReference type="SAM" id="Phobius"/>
    </source>
</evidence>
<keyword evidence="7" id="KW-1133">Transmembrane helix</keyword>
<organism evidence="9 10">
    <name type="scientific">Solicola gregarius</name>
    <dbReference type="NCBI Taxonomy" id="2908642"/>
    <lineage>
        <taxon>Bacteria</taxon>
        <taxon>Bacillati</taxon>
        <taxon>Actinomycetota</taxon>
        <taxon>Actinomycetes</taxon>
        <taxon>Propionibacteriales</taxon>
        <taxon>Nocardioidaceae</taxon>
        <taxon>Solicola</taxon>
    </lineage>
</organism>
<evidence type="ECO:0000313" key="10">
    <source>
        <dbReference type="Proteomes" id="UP001164390"/>
    </source>
</evidence>
<keyword evidence="4 6" id="KW-0862">Zinc</keyword>
<evidence type="ECO:0000256" key="1">
    <source>
        <dbReference type="ARBA" id="ARBA00022670"/>
    </source>
</evidence>
<evidence type="ECO:0000256" key="4">
    <source>
        <dbReference type="ARBA" id="ARBA00022833"/>
    </source>
</evidence>
<dbReference type="Pfam" id="PF01435">
    <property type="entry name" value="Peptidase_M48"/>
    <property type="match status" value="1"/>
</dbReference>
<dbReference type="KEGG" id="sgrg:L0C25_17775"/>
<dbReference type="RefSeq" id="WP_271633064.1">
    <property type="nucleotide sequence ID" value="NZ_CP094970.1"/>
</dbReference>
<protein>
    <submittedName>
        <fullName evidence="9">M56 family metallopeptidase</fullName>
    </submittedName>
</protein>
<dbReference type="PANTHER" id="PTHR34978:SF3">
    <property type="entry name" value="SLR0241 PROTEIN"/>
    <property type="match status" value="1"/>
</dbReference>
<dbReference type="InterPro" id="IPR001915">
    <property type="entry name" value="Peptidase_M48"/>
</dbReference>
<keyword evidence="3 6" id="KW-0378">Hydrolase</keyword>
<dbReference type="GO" id="GO:0006508">
    <property type="term" value="P:proteolysis"/>
    <property type="evidence" value="ECO:0007669"/>
    <property type="project" value="UniProtKB-KW"/>
</dbReference>
<dbReference type="GO" id="GO:0046872">
    <property type="term" value="F:metal ion binding"/>
    <property type="evidence" value="ECO:0007669"/>
    <property type="project" value="UniProtKB-KW"/>
</dbReference>
<sequence length="296" mass="32073">MTPLLLGVIGLLLAHPVPAALGLMRWPYRVPRAAIVLWQAMALAAVLAVLGAGLSTALWLVSPPDGELVRWRVVAHFLVLALTAFVVVRLCWSTWNVARETRERRRRQRELVDVLARADVAAPGARVLAERTPIAYCVPAHRNSRVVVSSGTLAELDEDELAAVLAHERAHVRNRHDLVLEAFTALRHAFPLVPRGDAPLHQSRVMIELLADDRARREHGTLPLARALVKLADRPAPLGALGAGSAAQLRLERLSAQPRTHVIEAACAYALAAGVLVGPTVSLAVPWIAHAWSAVI</sequence>
<comment type="cofactor">
    <cofactor evidence="6">
        <name>Zn(2+)</name>
        <dbReference type="ChEBI" id="CHEBI:29105"/>
    </cofactor>
    <text evidence="6">Binds 1 zinc ion per subunit.</text>
</comment>
<evidence type="ECO:0000256" key="6">
    <source>
        <dbReference type="RuleBase" id="RU003983"/>
    </source>
</evidence>
<dbReference type="InterPro" id="IPR052173">
    <property type="entry name" value="Beta-lactam_resp_regulator"/>
</dbReference>
<evidence type="ECO:0000259" key="8">
    <source>
        <dbReference type="Pfam" id="PF01435"/>
    </source>
</evidence>
<name>A0AA46TFR7_9ACTN</name>
<keyword evidence="7" id="KW-0812">Transmembrane</keyword>
<evidence type="ECO:0000256" key="3">
    <source>
        <dbReference type="ARBA" id="ARBA00022801"/>
    </source>
</evidence>
<feature type="transmembrane region" description="Helical" evidence="7">
    <location>
        <begin position="73"/>
        <end position="95"/>
    </location>
</feature>
<keyword evidence="5 6" id="KW-0482">Metalloprotease</keyword>
<dbReference type="GO" id="GO:0004222">
    <property type="term" value="F:metalloendopeptidase activity"/>
    <property type="evidence" value="ECO:0007669"/>
    <property type="project" value="InterPro"/>
</dbReference>
<feature type="domain" description="Peptidase M48" evidence="8">
    <location>
        <begin position="103"/>
        <end position="180"/>
    </location>
</feature>
<dbReference type="EMBL" id="CP094970">
    <property type="protein sequence ID" value="UYM04368.1"/>
    <property type="molecule type" value="Genomic_DNA"/>
</dbReference>
<gene>
    <name evidence="9" type="ORF">L0C25_17775</name>
</gene>
<feature type="transmembrane region" description="Helical" evidence="7">
    <location>
        <begin position="35"/>
        <end position="61"/>
    </location>
</feature>
<dbReference type="Gene3D" id="3.30.2010.10">
    <property type="entry name" value="Metalloproteases ('zincins'), catalytic domain"/>
    <property type="match status" value="1"/>
</dbReference>
<keyword evidence="2" id="KW-0479">Metal-binding</keyword>
<dbReference type="PANTHER" id="PTHR34978">
    <property type="entry name" value="POSSIBLE SENSOR-TRANSDUCER PROTEIN BLAR"/>
    <property type="match status" value="1"/>
</dbReference>
<evidence type="ECO:0000256" key="2">
    <source>
        <dbReference type="ARBA" id="ARBA00022723"/>
    </source>
</evidence>
<keyword evidence="7" id="KW-0472">Membrane</keyword>
<evidence type="ECO:0000313" key="9">
    <source>
        <dbReference type="EMBL" id="UYM04368.1"/>
    </source>
</evidence>